<feature type="compositionally biased region" description="Basic and acidic residues" evidence="1">
    <location>
        <begin position="126"/>
        <end position="135"/>
    </location>
</feature>
<feature type="compositionally biased region" description="Acidic residues" evidence="1">
    <location>
        <begin position="138"/>
        <end position="149"/>
    </location>
</feature>
<sequence>GDKETKMKTERETKATNVEKEKTILKTFIQGQEDFLGIKLTPKAKAQILSDLETGKFDELVEKTPEASRFFAYMTNKYGSKIMEDFSKNKKDAGREGYNAATDKQTSALHNDKKSAAGKSASGHQQGEEGTKKNFDTWQDEDLFSEEDE</sequence>
<organism evidence="2">
    <name type="scientific">marine sediment metagenome</name>
    <dbReference type="NCBI Taxonomy" id="412755"/>
    <lineage>
        <taxon>unclassified sequences</taxon>
        <taxon>metagenomes</taxon>
        <taxon>ecological metagenomes</taxon>
    </lineage>
</organism>
<protein>
    <submittedName>
        <fullName evidence="2">Uncharacterized protein</fullName>
    </submittedName>
</protein>
<evidence type="ECO:0000313" key="2">
    <source>
        <dbReference type="EMBL" id="GAG05425.1"/>
    </source>
</evidence>
<gene>
    <name evidence="2" type="ORF">S01H1_36555</name>
</gene>
<comment type="caution">
    <text evidence="2">The sequence shown here is derived from an EMBL/GenBank/DDBJ whole genome shotgun (WGS) entry which is preliminary data.</text>
</comment>
<evidence type="ECO:0000256" key="1">
    <source>
        <dbReference type="SAM" id="MobiDB-lite"/>
    </source>
</evidence>
<dbReference type="AlphaFoldDB" id="X0UIJ2"/>
<accession>X0UIJ2</accession>
<dbReference type="EMBL" id="BARS01022910">
    <property type="protein sequence ID" value="GAG05425.1"/>
    <property type="molecule type" value="Genomic_DNA"/>
</dbReference>
<proteinExistence type="predicted"/>
<reference evidence="2" key="1">
    <citation type="journal article" date="2014" name="Front. Microbiol.">
        <title>High frequency of phylogenetically diverse reductive dehalogenase-homologous genes in deep subseafloor sedimentary metagenomes.</title>
        <authorList>
            <person name="Kawai M."/>
            <person name="Futagami T."/>
            <person name="Toyoda A."/>
            <person name="Takaki Y."/>
            <person name="Nishi S."/>
            <person name="Hori S."/>
            <person name="Arai W."/>
            <person name="Tsubouchi T."/>
            <person name="Morono Y."/>
            <person name="Uchiyama I."/>
            <person name="Ito T."/>
            <person name="Fujiyama A."/>
            <person name="Inagaki F."/>
            <person name="Takami H."/>
        </authorList>
    </citation>
    <scope>NUCLEOTIDE SEQUENCE</scope>
    <source>
        <strain evidence="2">Expedition CK06-06</strain>
    </source>
</reference>
<feature type="non-terminal residue" evidence="2">
    <location>
        <position position="1"/>
    </location>
</feature>
<name>X0UIJ2_9ZZZZ</name>
<feature type="region of interest" description="Disordered" evidence="1">
    <location>
        <begin position="92"/>
        <end position="149"/>
    </location>
</feature>